<accession>A0A5B8UV35</accession>
<dbReference type="Pfam" id="PF00072">
    <property type="entry name" value="Response_reg"/>
    <property type="match status" value="1"/>
</dbReference>
<organism evidence="4 5">
    <name type="scientific">Mucilaginibacter ginsenosidivorans</name>
    <dbReference type="NCBI Taxonomy" id="398053"/>
    <lineage>
        <taxon>Bacteria</taxon>
        <taxon>Pseudomonadati</taxon>
        <taxon>Bacteroidota</taxon>
        <taxon>Sphingobacteriia</taxon>
        <taxon>Sphingobacteriales</taxon>
        <taxon>Sphingobacteriaceae</taxon>
        <taxon>Mucilaginibacter</taxon>
    </lineage>
</organism>
<dbReference type="InterPro" id="IPR011006">
    <property type="entry name" value="CheY-like_superfamily"/>
</dbReference>
<dbReference type="InterPro" id="IPR046947">
    <property type="entry name" value="LytR-like"/>
</dbReference>
<sequence>MLSLFKAVIVDDEPPARRLLHELLAGHRGLIHISGEADNGSSAIAVINKLRPDVVFLDIQLPDMLGLEVLKQLDYKPFVIFTTAYDEYAIKAFDALSVDYLLKPLKEDRIAKALAKLQHFTGGGGANPVWNNFESLFNGLRPQKETSTLSVKKGTKFTLVQLSDIVYFEAYDKYTFVHTANGEKLFCDHMLAVLEEKLSGDFIRVQKSYIVNKQKIAEIHKYSNNRYTLVLNNKDFTRVVTGPSYLNVIREAFEV</sequence>
<gene>
    <name evidence="4" type="ORF">FRZ54_10480</name>
</gene>
<evidence type="ECO:0000313" key="5">
    <source>
        <dbReference type="Proteomes" id="UP000321479"/>
    </source>
</evidence>
<dbReference type="EMBL" id="CP042436">
    <property type="protein sequence ID" value="QEC62987.1"/>
    <property type="molecule type" value="Genomic_DNA"/>
</dbReference>
<reference evidence="4 5" key="1">
    <citation type="journal article" date="2017" name="Curr. Microbiol.">
        <title>Mucilaginibacter ginsenosidivorans sp. nov., Isolated from Soil of Ginseng Field.</title>
        <authorList>
            <person name="Kim M.M."/>
            <person name="Siddiqi M.Z."/>
            <person name="Im W.T."/>
        </authorList>
    </citation>
    <scope>NUCLEOTIDE SEQUENCE [LARGE SCALE GENOMIC DNA]</scope>
    <source>
        <strain evidence="4 5">Gsoil 3017</strain>
    </source>
</reference>
<protein>
    <submittedName>
        <fullName evidence="4">Response regulator transcription factor</fullName>
    </submittedName>
</protein>
<dbReference type="AlphaFoldDB" id="A0A5B8UV35"/>
<dbReference type="RefSeq" id="WP_147031563.1">
    <property type="nucleotide sequence ID" value="NZ_CP042436.1"/>
</dbReference>
<evidence type="ECO:0000256" key="1">
    <source>
        <dbReference type="PROSITE-ProRule" id="PRU00169"/>
    </source>
</evidence>
<feature type="domain" description="Response regulatory" evidence="2">
    <location>
        <begin position="6"/>
        <end position="118"/>
    </location>
</feature>
<dbReference type="OrthoDB" id="9787344at2"/>
<dbReference type="Pfam" id="PF04397">
    <property type="entry name" value="LytTR"/>
    <property type="match status" value="1"/>
</dbReference>
<dbReference type="Gene3D" id="3.40.50.2300">
    <property type="match status" value="1"/>
</dbReference>
<dbReference type="InterPro" id="IPR001789">
    <property type="entry name" value="Sig_transdc_resp-reg_receiver"/>
</dbReference>
<proteinExistence type="predicted"/>
<dbReference type="SUPFAM" id="SSF52172">
    <property type="entry name" value="CheY-like"/>
    <property type="match status" value="1"/>
</dbReference>
<dbReference type="PANTHER" id="PTHR37299:SF1">
    <property type="entry name" value="STAGE 0 SPORULATION PROTEIN A HOMOLOG"/>
    <property type="match status" value="1"/>
</dbReference>
<dbReference type="SMART" id="SM00850">
    <property type="entry name" value="LytTR"/>
    <property type="match status" value="1"/>
</dbReference>
<dbReference type="PROSITE" id="PS50930">
    <property type="entry name" value="HTH_LYTTR"/>
    <property type="match status" value="1"/>
</dbReference>
<dbReference type="InterPro" id="IPR007492">
    <property type="entry name" value="LytTR_DNA-bd_dom"/>
</dbReference>
<dbReference type="PROSITE" id="PS50110">
    <property type="entry name" value="RESPONSE_REGULATORY"/>
    <property type="match status" value="1"/>
</dbReference>
<dbReference type="GO" id="GO:0003677">
    <property type="term" value="F:DNA binding"/>
    <property type="evidence" value="ECO:0007669"/>
    <property type="project" value="InterPro"/>
</dbReference>
<evidence type="ECO:0000259" key="2">
    <source>
        <dbReference type="PROSITE" id="PS50110"/>
    </source>
</evidence>
<dbReference type="PANTHER" id="PTHR37299">
    <property type="entry name" value="TRANSCRIPTIONAL REGULATOR-RELATED"/>
    <property type="match status" value="1"/>
</dbReference>
<dbReference type="SMART" id="SM00448">
    <property type="entry name" value="REC"/>
    <property type="match status" value="1"/>
</dbReference>
<name>A0A5B8UV35_9SPHI</name>
<dbReference type="GO" id="GO:0000156">
    <property type="term" value="F:phosphorelay response regulator activity"/>
    <property type="evidence" value="ECO:0007669"/>
    <property type="project" value="InterPro"/>
</dbReference>
<keyword evidence="1" id="KW-0597">Phosphoprotein</keyword>
<feature type="modified residue" description="4-aspartylphosphate" evidence="1">
    <location>
        <position position="58"/>
    </location>
</feature>
<evidence type="ECO:0000259" key="3">
    <source>
        <dbReference type="PROSITE" id="PS50930"/>
    </source>
</evidence>
<evidence type="ECO:0000313" key="4">
    <source>
        <dbReference type="EMBL" id="QEC62987.1"/>
    </source>
</evidence>
<dbReference type="Gene3D" id="2.40.50.1020">
    <property type="entry name" value="LytTr DNA-binding domain"/>
    <property type="match status" value="1"/>
</dbReference>
<dbReference type="KEGG" id="mgin:FRZ54_10480"/>
<keyword evidence="5" id="KW-1185">Reference proteome</keyword>
<feature type="domain" description="HTH LytTR-type" evidence="3">
    <location>
        <begin position="149"/>
        <end position="255"/>
    </location>
</feature>
<dbReference type="Proteomes" id="UP000321479">
    <property type="component" value="Chromosome"/>
</dbReference>